<keyword evidence="8" id="KW-0326">Glycosidase</keyword>
<keyword evidence="5" id="KW-0964">Secreted</keyword>
<dbReference type="Pfam" id="PF26410">
    <property type="entry name" value="GH5_mannosidase"/>
    <property type="match status" value="1"/>
</dbReference>
<dbReference type="AlphaFoldDB" id="J3NS14"/>
<feature type="domain" description="Glycoside hydrolase family 5" evidence="12">
    <location>
        <begin position="165"/>
        <end position="317"/>
    </location>
</feature>
<evidence type="ECO:0000313" key="15">
    <source>
        <dbReference type="Proteomes" id="UP000006039"/>
    </source>
</evidence>
<sequence>MKFLGATAALLLSLAASAAASLVEERETAVAANSTFPSVDGLRFKIDGVTKYYAGTNSYWISFLENPADVDLVLDNLVRSGLKVLRIWGFSDVNTKPTNGAPYFQYLSSSGSEINTGPNGLQRLDAVVASAEKRGIKLIINFVNNWDDFGGIKAYTSAFGGDHNGWFTNSKAQEQYRNYIQAVVSRYAKSPAVFSWQLANEPRCRFCSTDVIYKWAEETSRYVKSLDPDHMVSLGDEGFGLPGGNILTLYPYSHIEGVDFARNLEIKTLDFGTFHWYPESWLQFKSAGADWVKNHAAACKKAGKPCLFEEYGSKNEHCKNEKPWQDAAISSEGNAVDLFWQWGDTISTGKTHDDSYTIYYGSSDAQCIVTDHVNAINAMS</sequence>
<evidence type="ECO:0000313" key="13">
    <source>
        <dbReference type="EMBL" id="EJT78970.1"/>
    </source>
</evidence>
<dbReference type="EMBL" id="GL385396">
    <property type="protein sequence ID" value="EJT78970.1"/>
    <property type="molecule type" value="Genomic_DNA"/>
</dbReference>
<proteinExistence type="inferred from homology"/>
<dbReference type="EC" id="3.2.1.78" evidence="4"/>
<dbReference type="Gene3D" id="3.20.20.80">
    <property type="entry name" value="Glycosidases"/>
    <property type="match status" value="1"/>
</dbReference>
<dbReference type="OrthoDB" id="406631at2759"/>
<feature type="chain" id="PRO_5015094424" description="Mannan endo-1,4-beta-mannosidase A" evidence="11">
    <location>
        <begin position="21"/>
        <end position="380"/>
    </location>
</feature>
<dbReference type="PANTHER" id="PTHR31451">
    <property type="match status" value="1"/>
</dbReference>
<dbReference type="GO" id="GO:0046355">
    <property type="term" value="P:mannan catabolic process"/>
    <property type="evidence" value="ECO:0007669"/>
    <property type="project" value="UniProtKB-ARBA"/>
</dbReference>
<evidence type="ECO:0000256" key="10">
    <source>
        <dbReference type="ARBA" id="ARBA00077212"/>
    </source>
</evidence>
<comment type="similarity">
    <text evidence="3">Belongs to the glycosyl hydrolase 5 (cellulase A) family.</text>
</comment>
<dbReference type="RefSeq" id="XP_009220115.1">
    <property type="nucleotide sequence ID" value="XM_009221851.1"/>
</dbReference>
<gene>
    <name evidence="14" type="primary">20344519</name>
    <name evidence="13" type="ORF">GGTG_04061</name>
</gene>
<dbReference type="HOGENOM" id="CLU_031603_4_1_1"/>
<keyword evidence="15" id="KW-1185">Reference proteome</keyword>
<reference evidence="15" key="1">
    <citation type="submission" date="2010-07" db="EMBL/GenBank/DDBJ databases">
        <title>The genome sequence of Gaeumannomyces graminis var. tritici strain R3-111a-1.</title>
        <authorList>
            <consortium name="The Broad Institute Genome Sequencing Platform"/>
            <person name="Ma L.-J."/>
            <person name="Dead R."/>
            <person name="Young S."/>
            <person name="Zeng Q."/>
            <person name="Koehrsen M."/>
            <person name="Alvarado L."/>
            <person name="Berlin A."/>
            <person name="Chapman S.B."/>
            <person name="Chen Z."/>
            <person name="Freedman E."/>
            <person name="Gellesch M."/>
            <person name="Goldberg J."/>
            <person name="Griggs A."/>
            <person name="Gujja S."/>
            <person name="Heilman E.R."/>
            <person name="Heiman D."/>
            <person name="Hepburn T."/>
            <person name="Howarth C."/>
            <person name="Jen D."/>
            <person name="Larson L."/>
            <person name="Mehta T."/>
            <person name="Neiman D."/>
            <person name="Pearson M."/>
            <person name="Roberts A."/>
            <person name="Saif S."/>
            <person name="Shea T."/>
            <person name="Shenoy N."/>
            <person name="Sisk P."/>
            <person name="Stolte C."/>
            <person name="Sykes S."/>
            <person name="Walk T."/>
            <person name="White J."/>
            <person name="Yandava C."/>
            <person name="Haas B."/>
            <person name="Nusbaum C."/>
            <person name="Birren B."/>
        </authorList>
    </citation>
    <scope>NUCLEOTIDE SEQUENCE [LARGE SCALE GENOMIC DNA]</scope>
    <source>
        <strain evidence="15">R3-111a-1</strain>
    </source>
</reference>
<keyword evidence="6 11" id="KW-0732">Signal</keyword>
<reference evidence="14" key="4">
    <citation type="journal article" date="2015" name="G3 (Bethesda)">
        <title>Genome sequences of three phytopathogenic species of the Magnaporthaceae family of fungi.</title>
        <authorList>
            <person name="Okagaki L.H."/>
            <person name="Nunes C.C."/>
            <person name="Sailsbery J."/>
            <person name="Clay B."/>
            <person name="Brown D."/>
            <person name="John T."/>
            <person name="Oh Y."/>
            <person name="Young N."/>
            <person name="Fitzgerald M."/>
            <person name="Haas B.J."/>
            <person name="Zeng Q."/>
            <person name="Young S."/>
            <person name="Adiconis X."/>
            <person name="Fan L."/>
            <person name="Levin J.Z."/>
            <person name="Mitchell T.K."/>
            <person name="Okubara P.A."/>
            <person name="Farman M.L."/>
            <person name="Kohn L.M."/>
            <person name="Birren B."/>
            <person name="Ma L.-J."/>
            <person name="Dean R.A."/>
        </authorList>
    </citation>
    <scope>NUCLEOTIDE SEQUENCE</scope>
    <source>
        <strain evidence="14">R3-111a-1</strain>
    </source>
</reference>
<reference evidence="14" key="5">
    <citation type="submission" date="2018-04" db="UniProtKB">
        <authorList>
            <consortium name="EnsemblFungi"/>
        </authorList>
    </citation>
    <scope>IDENTIFICATION</scope>
    <source>
        <strain evidence="14">R3-111a-1</strain>
    </source>
</reference>
<protein>
    <recommendedName>
        <fullName evidence="9">Mannan endo-1,4-beta-mannosidase A</fullName>
        <ecNumber evidence="4">3.2.1.78</ecNumber>
    </recommendedName>
    <alternativeName>
        <fullName evidence="10">Endo-beta-1,4-mannanase A</fullName>
    </alternativeName>
</protein>
<reference evidence="13" key="3">
    <citation type="submission" date="2010-09" db="EMBL/GenBank/DDBJ databases">
        <title>Annotation of Gaeumannomyces graminis var. tritici R3-111a-1.</title>
        <authorList>
            <consortium name="The Broad Institute Genome Sequencing Platform"/>
            <person name="Ma L.-J."/>
            <person name="Dead R."/>
            <person name="Young S.K."/>
            <person name="Zeng Q."/>
            <person name="Gargeya S."/>
            <person name="Fitzgerald M."/>
            <person name="Haas B."/>
            <person name="Abouelleil A."/>
            <person name="Alvarado L."/>
            <person name="Arachchi H.M."/>
            <person name="Berlin A."/>
            <person name="Brown A."/>
            <person name="Chapman S.B."/>
            <person name="Chen Z."/>
            <person name="Dunbar C."/>
            <person name="Freedman E."/>
            <person name="Gearin G."/>
            <person name="Gellesch M."/>
            <person name="Goldberg J."/>
            <person name="Griggs A."/>
            <person name="Gujja S."/>
            <person name="Heiman D."/>
            <person name="Howarth C."/>
            <person name="Larson L."/>
            <person name="Lui A."/>
            <person name="MacDonald P.J.P."/>
            <person name="Mehta T."/>
            <person name="Montmayeur A."/>
            <person name="Murphy C."/>
            <person name="Neiman D."/>
            <person name="Pearson M."/>
            <person name="Priest M."/>
            <person name="Roberts A."/>
            <person name="Saif S."/>
            <person name="Shea T."/>
            <person name="Shenoy N."/>
            <person name="Sisk P."/>
            <person name="Stolte C."/>
            <person name="Sykes S."/>
            <person name="Yandava C."/>
            <person name="Wortman J."/>
            <person name="Nusbaum C."/>
            <person name="Birren B."/>
        </authorList>
    </citation>
    <scope>NUCLEOTIDE SEQUENCE</scope>
    <source>
        <strain evidence="13">R3-111a-1</strain>
    </source>
</reference>
<evidence type="ECO:0000256" key="5">
    <source>
        <dbReference type="ARBA" id="ARBA00022525"/>
    </source>
</evidence>
<organism evidence="13">
    <name type="scientific">Gaeumannomyces tritici (strain R3-111a-1)</name>
    <name type="common">Wheat and barley take-all root rot fungus</name>
    <name type="synonym">Gaeumannomyces graminis var. tritici</name>
    <dbReference type="NCBI Taxonomy" id="644352"/>
    <lineage>
        <taxon>Eukaryota</taxon>
        <taxon>Fungi</taxon>
        <taxon>Dikarya</taxon>
        <taxon>Ascomycota</taxon>
        <taxon>Pezizomycotina</taxon>
        <taxon>Sordariomycetes</taxon>
        <taxon>Sordariomycetidae</taxon>
        <taxon>Magnaporthales</taxon>
        <taxon>Magnaporthaceae</taxon>
        <taxon>Gaeumannomyces</taxon>
    </lineage>
</organism>
<dbReference type="Proteomes" id="UP000006039">
    <property type="component" value="Unassembled WGS sequence"/>
</dbReference>
<dbReference type="VEuPathDB" id="FungiDB:GGTG_04061"/>
<evidence type="ECO:0000259" key="12">
    <source>
        <dbReference type="Pfam" id="PF26410"/>
    </source>
</evidence>
<dbReference type="eggNOG" id="ENOG502QS4Q">
    <property type="taxonomic scope" value="Eukaryota"/>
</dbReference>
<evidence type="ECO:0000313" key="14">
    <source>
        <dbReference type="EnsemblFungi" id="EJT78970"/>
    </source>
</evidence>
<evidence type="ECO:0000256" key="2">
    <source>
        <dbReference type="ARBA" id="ARBA00004613"/>
    </source>
</evidence>
<evidence type="ECO:0000256" key="1">
    <source>
        <dbReference type="ARBA" id="ARBA00001678"/>
    </source>
</evidence>
<name>J3NS14_GAET3</name>
<accession>J3NS14</accession>
<evidence type="ECO:0000256" key="7">
    <source>
        <dbReference type="ARBA" id="ARBA00022801"/>
    </source>
</evidence>
<dbReference type="InterPro" id="IPR001547">
    <property type="entry name" value="Glyco_hydro_5"/>
</dbReference>
<evidence type="ECO:0000256" key="4">
    <source>
        <dbReference type="ARBA" id="ARBA00012706"/>
    </source>
</evidence>
<dbReference type="PANTHER" id="PTHR31451:SF39">
    <property type="entry name" value="MANNAN ENDO-1,4-BETA-MANNOSIDASE 1"/>
    <property type="match status" value="1"/>
</dbReference>
<dbReference type="GO" id="GO:0016985">
    <property type="term" value="F:mannan endo-1,4-beta-mannosidase activity"/>
    <property type="evidence" value="ECO:0007669"/>
    <property type="project" value="UniProtKB-EC"/>
</dbReference>
<reference evidence="13" key="2">
    <citation type="submission" date="2010-07" db="EMBL/GenBank/DDBJ databases">
        <authorList>
            <consortium name="The Broad Institute Genome Sequencing Platform"/>
            <consortium name="Broad Institute Genome Sequencing Center for Infectious Disease"/>
            <person name="Ma L.-J."/>
            <person name="Dead R."/>
            <person name="Young S."/>
            <person name="Zeng Q."/>
            <person name="Koehrsen M."/>
            <person name="Alvarado L."/>
            <person name="Berlin A."/>
            <person name="Chapman S.B."/>
            <person name="Chen Z."/>
            <person name="Freedman E."/>
            <person name="Gellesch M."/>
            <person name="Goldberg J."/>
            <person name="Griggs A."/>
            <person name="Gujja S."/>
            <person name="Heilman E.R."/>
            <person name="Heiman D."/>
            <person name="Hepburn T."/>
            <person name="Howarth C."/>
            <person name="Jen D."/>
            <person name="Larson L."/>
            <person name="Mehta T."/>
            <person name="Neiman D."/>
            <person name="Pearson M."/>
            <person name="Roberts A."/>
            <person name="Saif S."/>
            <person name="Shea T."/>
            <person name="Shenoy N."/>
            <person name="Sisk P."/>
            <person name="Stolte C."/>
            <person name="Sykes S."/>
            <person name="Walk T."/>
            <person name="White J."/>
            <person name="Yandava C."/>
            <person name="Haas B."/>
            <person name="Nusbaum C."/>
            <person name="Birren B."/>
        </authorList>
    </citation>
    <scope>NUCLEOTIDE SEQUENCE</scope>
    <source>
        <strain evidence="13">R3-111a-1</strain>
    </source>
</reference>
<dbReference type="EnsemblFungi" id="EJT78970">
    <property type="protein sequence ID" value="EJT78970"/>
    <property type="gene ID" value="GGTG_04061"/>
</dbReference>
<keyword evidence="7" id="KW-0378">Hydrolase</keyword>
<dbReference type="GO" id="GO:0005576">
    <property type="term" value="C:extracellular region"/>
    <property type="evidence" value="ECO:0007669"/>
    <property type="project" value="UniProtKB-SubCell"/>
</dbReference>
<dbReference type="InterPro" id="IPR017853">
    <property type="entry name" value="GH"/>
</dbReference>
<evidence type="ECO:0000256" key="11">
    <source>
        <dbReference type="SAM" id="SignalP"/>
    </source>
</evidence>
<evidence type="ECO:0000256" key="9">
    <source>
        <dbReference type="ARBA" id="ARBA00068505"/>
    </source>
</evidence>
<evidence type="ECO:0000256" key="3">
    <source>
        <dbReference type="ARBA" id="ARBA00005641"/>
    </source>
</evidence>
<comment type="subcellular location">
    <subcellularLocation>
        <location evidence="2">Secreted</location>
    </subcellularLocation>
</comment>
<feature type="signal peptide" evidence="11">
    <location>
        <begin position="1"/>
        <end position="20"/>
    </location>
</feature>
<dbReference type="GeneID" id="20344519"/>
<dbReference type="SUPFAM" id="SSF51445">
    <property type="entry name" value="(Trans)glycosidases"/>
    <property type="match status" value="1"/>
</dbReference>
<evidence type="ECO:0000256" key="6">
    <source>
        <dbReference type="ARBA" id="ARBA00022729"/>
    </source>
</evidence>
<dbReference type="InterPro" id="IPR045053">
    <property type="entry name" value="MAN-like"/>
</dbReference>
<dbReference type="FunFam" id="3.20.20.80:FF:000076">
    <property type="entry name" value="Mannan endo-1,4-beta-mannosidase A"/>
    <property type="match status" value="1"/>
</dbReference>
<dbReference type="STRING" id="644352.J3NS14"/>
<comment type="catalytic activity">
    <reaction evidence="1">
        <text>Random hydrolysis of (1-&gt;4)-beta-D-mannosidic linkages in mannans, galactomannans and glucomannans.</text>
        <dbReference type="EC" id="3.2.1.78"/>
    </reaction>
</comment>
<evidence type="ECO:0000256" key="8">
    <source>
        <dbReference type="ARBA" id="ARBA00023295"/>
    </source>
</evidence>